<accession>A0ABT9ZKV5</accession>
<sequence length="225" mass="25814">MSDYDRNPDQAENLRTRMIDDFKEVNGEYPPRSEVHKDKEKKTNVKLRYPLISLLAGLFILLPILVLTISLYYSQQGNERGNNNNDSDNKVYYTNDSEDESESLLEQMPTEEKEVTSSESEDDSGKNNILEDGAKNEQLEKITKQEQEVEQRSPEEDDEIVNENPEVEVNESGKVLTHTVSSDDTLFKIAIKYYNSRAGEDIIRKYNGLNGDEIFVGQKLKIPLQ</sequence>
<gene>
    <name evidence="4" type="ORF">J2S19_004253</name>
</gene>
<keyword evidence="2" id="KW-0812">Transmembrane</keyword>
<evidence type="ECO:0000259" key="3">
    <source>
        <dbReference type="PROSITE" id="PS51782"/>
    </source>
</evidence>
<comment type="caution">
    <text evidence="4">The sequence shown here is derived from an EMBL/GenBank/DDBJ whole genome shotgun (WGS) entry which is preliminary data.</text>
</comment>
<organism evidence="4 5">
    <name type="scientific">Metabacillus malikii</name>
    <dbReference type="NCBI Taxonomy" id="1504265"/>
    <lineage>
        <taxon>Bacteria</taxon>
        <taxon>Bacillati</taxon>
        <taxon>Bacillota</taxon>
        <taxon>Bacilli</taxon>
        <taxon>Bacillales</taxon>
        <taxon>Bacillaceae</taxon>
        <taxon>Metabacillus</taxon>
    </lineage>
</organism>
<dbReference type="PROSITE" id="PS51782">
    <property type="entry name" value="LYSM"/>
    <property type="match status" value="1"/>
</dbReference>
<dbReference type="EMBL" id="JAUSUD010000027">
    <property type="protein sequence ID" value="MDQ0232929.1"/>
    <property type="molecule type" value="Genomic_DNA"/>
</dbReference>
<evidence type="ECO:0000256" key="2">
    <source>
        <dbReference type="SAM" id="Phobius"/>
    </source>
</evidence>
<proteinExistence type="predicted"/>
<dbReference type="SMART" id="SM00257">
    <property type="entry name" value="LysM"/>
    <property type="match status" value="1"/>
</dbReference>
<feature type="domain" description="LysM" evidence="3">
    <location>
        <begin position="176"/>
        <end position="222"/>
    </location>
</feature>
<dbReference type="InterPro" id="IPR036779">
    <property type="entry name" value="LysM_dom_sf"/>
</dbReference>
<protein>
    <submittedName>
        <fullName evidence="4">LysM repeat protein</fullName>
    </submittedName>
</protein>
<feature type="region of interest" description="Disordered" evidence="1">
    <location>
        <begin position="77"/>
        <end position="166"/>
    </location>
</feature>
<dbReference type="CDD" id="cd00118">
    <property type="entry name" value="LysM"/>
    <property type="match status" value="1"/>
</dbReference>
<feature type="compositionally biased region" description="Acidic residues" evidence="1">
    <location>
        <begin position="155"/>
        <end position="166"/>
    </location>
</feature>
<evidence type="ECO:0000313" key="4">
    <source>
        <dbReference type="EMBL" id="MDQ0232929.1"/>
    </source>
</evidence>
<dbReference type="Proteomes" id="UP001234495">
    <property type="component" value="Unassembled WGS sequence"/>
</dbReference>
<dbReference type="Gene3D" id="3.10.350.10">
    <property type="entry name" value="LysM domain"/>
    <property type="match status" value="1"/>
</dbReference>
<keyword evidence="2" id="KW-0472">Membrane</keyword>
<name>A0ABT9ZKV5_9BACI</name>
<evidence type="ECO:0000256" key="1">
    <source>
        <dbReference type="SAM" id="MobiDB-lite"/>
    </source>
</evidence>
<dbReference type="RefSeq" id="WP_307345530.1">
    <property type="nucleotide sequence ID" value="NZ_JAUSUD010000027.1"/>
</dbReference>
<feature type="compositionally biased region" description="Basic and acidic residues" evidence="1">
    <location>
        <begin position="132"/>
        <end position="154"/>
    </location>
</feature>
<feature type="compositionally biased region" description="Low complexity" evidence="1">
    <location>
        <begin position="77"/>
        <end position="86"/>
    </location>
</feature>
<dbReference type="Pfam" id="PF01476">
    <property type="entry name" value="LysM"/>
    <property type="match status" value="1"/>
</dbReference>
<reference evidence="4 5" key="1">
    <citation type="submission" date="2023-07" db="EMBL/GenBank/DDBJ databases">
        <title>Genomic Encyclopedia of Type Strains, Phase IV (KMG-IV): sequencing the most valuable type-strain genomes for metagenomic binning, comparative biology and taxonomic classification.</title>
        <authorList>
            <person name="Goeker M."/>
        </authorList>
    </citation>
    <scope>NUCLEOTIDE SEQUENCE [LARGE SCALE GENOMIC DNA]</scope>
    <source>
        <strain evidence="4 5">DSM 29005</strain>
    </source>
</reference>
<evidence type="ECO:0000313" key="5">
    <source>
        <dbReference type="Proteomes" id="UP001234495"/>
    </source>
</evidence>
<keyword evidence="2" id="KW-1133">Transmembrane helix</keyword>
<feature type="transmembrane region" description="Helical" evidence="2">
    <location>
        <begin position="49"/>
        <end position="73"/>
    </location>
</feature>
<dbReference type="InterPro" id="IPR018392">
    <property type="entry name" value="LysM"/>
</dbReference>
<keyword evidence="5" id="KW-1185">Reference proteome</keyword>
<dbReference type="SUPFAM" id="SSF54106">
    <property type="entry name" value="LysM domain"/>
    <property type="match status" value="1"/>
</dbReference>